<evidence type="ECO:0000259" key="1">
    <source>
        <dbReference type="Pfam" id="PF00534"/>
    </source>
</evidence>
<dbReference type="AlphaFoldDB" id="A0A8D5ZI09"/>
<gene>
    <name evidence="2" type="ORF">KN1_03420</name>
</gene>
<keyword evidence="3" id="KW-1185">Reference proteome</keyword>
<dbReference type="SUPFAM" id="SSF53756">
    <property type="entry name" value="UDP-Glycosyltransferase/glycogen phosphorylase"/>
    <property type="match status" value="1"/>
</dbReference>
<dbReference type="GeneID" id="66162092"/>
<evidence type="ECO:0000313" key="3">
    <source>
        <dbReference type="Proteomes" id="UP000825123"/>
    </source>
</evidence>
<dbReference type="GO" id="GO:0016757">
    <property type="term" value="F:glycosyltransferase activity"/>
    <property type="evidence" value="ECO:0007669"/>
    <property type="project" value="InterPro"/>
</dbReference>
<accession>A0A8D5ZI09</accession>
<protein>
    <recommendedName>
        <fullName evidence="1">Glycosyl transferase family 1 domain-containing protein</fullName>
    </recommendedName>
</protein>
<dbReference type="Pfam" id="PF00534">
    <property type="entry name" value="Glycos_transf_1"/>
    <property type="match status" value="1"/>
</dbReference>
<dbReference type="Gene3D" id="3.40.50.2000">
    <property type="entry name" value="Glycogen Phosphorylase B"/>
    <property type="match status" value="1"/>
</dbReference>
<dbReference type="KEGG" id="csty:KN1_03420"/>
<reference evidence="2 3" key="1">
    <citation type="submission" date="2021-04" db="EMBL/GenBank/DDBJ databases">
        <title>Complete genome sequence of Stygiolobus sp. KN-1.</title>
        <authorList>
            <person name="Nakamura K."/>
            <person name="Sakai H."/>
            <person name="Kurosawa N."/>
        </authorList>
    </citation>
    <scope>NUCLEOTIDE SEQUENCE [LARGE SCALE GENOMIC DNA]</scope>
    <source>
        <strain evidence="2 3">KN-1</strain>
    </source>
</reference>
<dbReference type="EMBL" id="AP024597">
    <property type="protein sequence ID" value="BCU69045.1"/>
    <property type="molecule type" value="Genomic_DNA"/>
</dbReference>
<organism evidence="2 3">
    <name type="scientific">Stygiolobus caldivivus</name>
    <dbReference type="NCBI Taxonomy" id="2824673"/>
    <lineage>
        <taxon>Archaea</taxon>
        <taxon>Thermoproteota</taxon>
        <taxon>Thermoprotei</taxon>
        <taxon>Sulfolobales</taxon>
        <taxon>Sulfolobaceae</taxon>
        <taxon>Stygiolobus</taxon>
    </lineage>
</organism>
<dbReference type="RefSeq" id="WP_221289106.1">
    <property type="nucleotide sequence ID" value="NZ_AP024597.1"/>
</dbReference>
<sequence>MISPTYVIYPSFIFTNRDSIRNNYKLIAKAYFDINYKILTKIVKAKRLICSSKYIRNVAKSTIDQECDVVYPPILEDELDLNSDYEKENLVVGVGKFVEPKHWDEFIEIAKKVKEKRSDVEFKIIGGLNEARSSMPYFRKLQELSKGKVELLTDVSEKEKWDILKRAKVVLHCMRNDNVRMIT</sequence>
<proteinExistence type="predicted"/>
<dbReference type="InterPro" id="IPR001296">
    <property type="entry name" value="Glyco_trans_1"/>
</dbReference>
<dbReference type="Proteomes" id="UP000825123">
    <property type="component" value="Chromosome"/>
</dbReference>
<evidence type="ECO:0000313" key="2">
    <source>
        <dbReference type="EMBL" id="BCU69045.1"/>
    </source>
</evidence>
<name>A0A8D5ZI09_9CREN</name>
<feature type="domain" description="Glycosyl transferase family 1" evidence="1">
    <location>
        <begin position="85"/>
        <end position="176"/>
    </location>
</feature>